<dbReference type="Pfam" id="PF01325">
    <property type="entry name" value="Fe_dep_repress"/>
    <property type="match status" value="1"/>
</dbReference>
<dbReference type="GO" id="GO:0003677">
    <property type="term" value="F:DNA binding"/>
    <property type="evidence" value="ECO:0007669"/>
    <property type="project" value="UniProtKB-KW"/>
</dbReference>
<keyword evidence="4" id="KW-0804">Transcription</keyword>
<evidence type="ECO:0000259" key="5">
    <source>
        <dbReference type="PROSITE" id="PS50944"/>
    </source>
</evidence>
<reference evidence="6" key="2">
    <citation type="journal article" date="2021" name="PeerJ">
        <title>Extensive microbial diversity within the chicken gut microbiome revealed by metagenomics and culture.</title>
        <authorList>
            <person name="Gilroy R."/>
            <person name="Ravi A."/>
            <person name="Getino M."/>
            <person name="Pursley I."/>
            <person name="Horton D.L."/>
            <person name="Alikhan N.F."/>
            <person name="Baker D."/>
            <person name="Gharbi K."/>
            <person name="Hall N."/>
            <person name="Watson M."/>
            <person name="Adriaenssens E.M."/>
            <person name="Foster-Nyarko E."/>
            <person name="Jarju S."/>
            <person name="Secka A."/>
            <person name="Antonio M."/>
            <person name="Oren A."/>
            <person name="Chaudhuri R.R."/>
            <person name="La Ragione R."/>
            <person name="Hildebrand F."/>
            <person name="Pallen M.J."/>
        </authorList>
    </citation>
    <scope>NUCLEOTIDE SEQUENCE</scope>
    <source>
        <strain evidence="6">CHK195-4489</strain>
    </source>
</reference>
<dbReference type="InterPro" id="IPR036421">
    <property type="entry name" value="Fe_dep_repressor_sf"/>
</dbReference>
<dbReference type="PANTHER" id="PTHR33238:SF7">
    <property type="entry name" value="IRON-DEPENDENT TRANSCRIPTIONAL REGULATOR"/>
    <property type="match status" value="1"/>
</dbReference>
<dbReference type="Proteomes" id="UP000824089">
    <property type="component" value="Unassembled WGS sequence"/>
</dbReference>
<dbReference type="PANTHER" id="PTHR33238">
    <property type="entry name" value="IRON (METAL) DEPENDENT REPRESSOR, DTXR FAMILY"/>
    <property type="match status" value="1"/>
</dbReference>
<dbReference type="Gene3D" id="1.10.60.10">
    <property type="entry name" value="Iron dependent repressor, metal binding and dimerisation domain"/>
    <property type="match status" value="1"/>
</dbReference>
<dbReference type="Pfam" id="PF02742">
    <property type="entry name" value="Fe_dep_repr_C"/>
    <property type="match status" value="1"/>
</dbReference>
<keyword evidence="2" id="KW-0805">Transcription regulation</keyword>
<evidence type="ECO:0000256" key="2">
    <source>
        <dbReference type="ARBA" id="ARBA00023015"/>
    </source>
</evidence>
<reference evidence="6" key="1">
    <citation type="submission" date="2020-10" db="EMBL/GenBank/DDBJ databases">
        <authorList>
            <person name="Gilroy R."/>
        </authorList>
    </citation>
    <scope>NUCLEOTIDE SEQUENCE</scope>
    <source>
        <strain evidence="6">CHK195-4489</strain>
    </source>
</reference>
<dbReference type="SMART" id="SM00529">
    <property type="entry name" value="HTH_DTXR"/>
    <property type="match status" value="1"/>
</dbReference>
<dbReference type="InterPro" id="IPR050536">
    <property type="entry name" value="DtxR_MntR_Metal-Reg"/>
</dbReference>
<dbReference type="GO" id="GO:0003700">
    <property type="term" value="F:DNA-binding transcription factor activity"/>
    <property type="evidence" value="ECO:0007669"/>
    <property type="project" value="InterPro"/>
</dbReference>
<dbReference type="AlphaFoldDB" id="A0A9D1IA52"/>
<dbReference type="SUPFAM" id="SSF46785">
    <property type="entry name" value="Winged helix' DNA-binding domain"/>
    <property type="match status" value="1"/>
</dbReference>
<dbReference type="PROSITE" id="PS50944">
    <property type="entry name" value="HTH_DTXR"/>
    <property type="match status" value="1"/>
</dbReference>
<dbReference type="InterPro" id="IPR036388">
    <property type="entry name" value="WH-like_DNA-bd_sf"/>
</dbReference>
<name>A0A9D1IA52_9CLOT</name>
<dbReference type="GO" id="GO:0046983">
    <property type="term" value="F:protein dimerization activity"/>
    <property type="evidence" value="ECO:0007669"/>
    <property type="project" value="InterPro"/>
</dbReference>
<dbReference type="InterPro" id="IPR001367">
    <property type="entry name" value="Fe_dep_repressor"/>
</dbReference>
<evidence type="ECO:0000256" key="1">
    <source>
        <dbReference type="ARBA" id="ARBA00007871"/>
    </source>
</evidence>
<dbReference type="Gene3D" id="1.10.10.10">
    <property type="entry name" value="Winged helix-like DNA-binding domain superfamily/Winged helix DNA-binding domain"/>
    <property type="match status" value="1"/>
</dbReference>
<dbReference type="InterPro" id="IPR036390">
    <property type="entry name" value="WH_DNA-bd_sf"/>
</dbReference>
<evidence type="ECO:0000256" key="3">
    <source>
        <dbReference type="ARBA" id="ARBA00023125"/>
    </source>
</evidence>
<organism evidence="6 7">
    <name type="scientific">Candidatus Egerieisoma faecipullorum</name>
    <dbReference type="NCBI Taxonomy" id="2840963"/>
    <lineage>
        <taxon>Bacteria</taxon>
        <taxon>Bacillati</taxon>
        <taxon>Bacillota</taxon>
        <taxon>Clostridia</taxon>
        <taxon>Eubacteriales</taxon>
        <taxon>Clostridiaceae</taxon>
        <taxon>Clostridiaceae incertae sedis</taxon>
        <taxon>Candidatus Egerieisoma</taxon>
    </lineage>
</organism>
<comment type="caution">
    <text evidence="6">The sequence shown here is derived from an EMBL/GenBank/DDBJ whole genome shotgun (WGS) entry which is preliminary data.</text>
</comment>
<feature type="domain" description="HTH dtxR-type" evidence="5">
    <location>
        <begin position="21"/>
        <end position="82"/>
    </location>
</feature>
<accession>A0A9D1IA52</accession>
<sequence length="151" mass="17434">MESSGGFYTLKGYSRNENEKLTSSMEDYLEMICRLLQGNEVVRISELAGSLHVKPPSASKMVNNLKDAGYIEFKKYGYIVVTEKGQEAGRYLLHRHKVLHDFLCLLNHSENELEQVEKIEHFIDKTTVDNLELLTEKMREASVFRPRSHPD</sequence>
<evidence type="ECO:0000313" key="7">
    <source>
        <dbReference type="Proteomes" id="UP000824089"/>
    </source>
</evidence>
<protein>
    <submittedName>
        <fullName evidence="6">Metal-dependent transcriptional regulator</fullName>
    </submittedName>
</protein>
<proteinExistence type="inferred from homology"/>
<gene>
    <name evidence="6" type="ORF">IAD50_05630</name>
</gene>
<dbReference type="SUPFAM" id="SSF47979">
    <property type="entry name" value="Iron-dependent repressor protein, dimerization domain"/>
    <property type="match status" value="1"/>
</dbReference>
<evidence type="ECO:0000256" key="4">
    <source>
        <dbReference type="ARBA" id="ARBA00023163"/>
    </source>
</evidence>
<dbReference type="EMBL" id="DVMM01000116">
    <property type="protein sequence ID" value="HIU29760.1"/>
    <property type="molecule type" value="Genomic_DNA"/>
</dbReference>
<dbReference type="InterPro" id="IPR022689">
    <property type="entry name" value="Iron_dep_repressor"/>
</dbReference>
<evidence type="ECO:0000313" key="6">
    <source>
        <dbReference type="EMBL" id="HIU29760.1"/>
    </source>
</evidence>
<keyword evidence="3" id="KW-0238">DNA-binding</keyword>
<dbReference type="GO" id="GO:0046914">
    <property type="term" value="F:transition metal ion binding"/>
    <property type="evidence" value="ECO:0007669"/>
    <property type="project" value="InterPro"/>
</dbReference>
<comment type="similarity">
    <text evidence="1">Belongs to the DtxR/MntR family.</text>
</comment>
<dbReference type="InterPro" id="IPR022687">
    <property type="entry name" value="HTH_DTXR"/>
</dbReference>